<dbReference type="OrthoDB" id="119666at2"/>
<comment type="caution">
    <text evidence="2">The sequence shown here is derived from an EMBL/GenBank/DDBJ whole genome shotgun (WGS) entry which is preliminary data.</text>
</comment>
<dbReference type="AlphaFoldDB" id="A0A3S0RXP0"/>
<name>A0A3S0RXP0_9GAMM</name>
<dbReference type="InterPro" id="IPR049221">
    <property type="entry name" value="DUF6869"/>
</dbReference>
<gene>
    <name evidence="2" type="ORF">EKH80_19075</name>
</gene>
<dbReference type="Pfam" id="PF21746">
    <property type="entry name" value="DUF6869"/>
    <property type="match status" value="1"/>
</dbReference>
<dbReference type="EMBL" id="RYYV01000019">
    <property type="protein sequence ID" value="RUL71051.1"/>
    <property type="molecule type" value="Genomic_DNA"/>
</dbReference>
<dbReference type="Proteomes" id="UP000274358">
    <property type="component" value="Unassembled WGS sequence"/>
</dbReference>
<feature type="domain" description="DUF6869" evidence="1">
    <location>
        <begin position="36"/>
        <end position="124"/>
    </location>
</feature>
<proteinExistence type="predicted"/>
<reference evidence="2 3" key="1">
    <citation type="submission" date="2018-12" db="EMBL/GenBank/DDBJ databases">
        <title>Dyella dinghuensis sp. nov. DHOA06 and Dyella choica sp. nov. 4M-K27, isolated from forest soil.</title>
        <authorList>
            <person name="Qiu L.-H."/>
            <person name="Gao Z.-H."/>
        </authorList>
    </citation>
    <scope>NUCLEOTIDE SEQUENCE [LARGE SCALE GENOMIC DNA]</scope>
    <source>
        <strain evidence="2 3">4M-K27</strain>
    </source>
</reference>
<sequence length="129" mass="14575">MNVPNDPDLRGLAKAYCHKYSSAETANDMADFEVYEKVCDLVKNDPEVAFAFIVLVIKEKPNDFAFANLAAGPMEDLLVFHGERMIDLVENEAKQNPDFDDLLGGVWLSRMRPEIAKRVARARSAIWKD</sequence>
<evidence type="ECO:0000313" key="2">
    <source>
        <dbReference type="EMBL" id="RUL71051.1"/>
    </source>
</evidence>
<evidence type="ECO:0000313" key="3">
    <source>
        <dbReference type="Proteomes" id="UP000274358"/>
    </source>
</evidence>
<dbReference type="RefSeq" id="WP_126686388.1">
    <property type="nucleotide sequence ID" value="NZ_RYYV01000019.1"/>
</dbReference>
<accession>A0A3S0RXP0</accession>
<keyword evidence="3" id="KW-1185">Reference proteome</keyword>
<organism evidence="2 3">
    <name type="scientific">Dyella choica</name>
    <dbReference type="NCBI Taxonomy" id="1927959"/>
    <lineage>
        <taxon>Bacteria</taxon>
        <taxon>Pseudomonadati</taxon>
        <taxon>Pseudomonadota</taxon>
        <taxon>Gammaproteobacteria</taxon>
        <taxon>Lysobacterales</taxon>
        <taxon>Rhodanobacteraceae</taxon>
        <taxon>Dyella</taxon>
    </lineage>
</organism>
<protein>
    <recommendedName>
        <fullName evidence="1">DUF6869 domain-containing protein</fullName>
    </recommendedName>
</protein>
<evidence type="ECO:0000259" key="1">
    <source>
        <dbReference type="Pfam" id="PF21746"/>
    </source>
</evidence>